<feature type="domain" description="Tr-type G" evidence="14">
    <location>
        <begin position="229"/>
        <end position="396"/>
    </location>
</feature>
<evidence type="ECO:0000256" key="2">
    <source>
        <dbReference type="ARBA" id="ARBA00007733"/>
    </source>
</evidence>
<dbReference type="Pfam" id="PF04760">
    <property type="entry name" value="IF2_N"/>
    <property type="match status" value="2"/>
</dbReference>
<dbReference type="SUPFAM" id="SSF52540">
    <property type="entry name" value="P-loop containing nucleoside triphosphate hydrolases"/>
    <property type="match status" value="1"/>
</dbReference>
<feature type="region of interest" description="Disordered" evidence="13">
    <location>
        <begin position="120"/>
        <end position="140"/>
    </location>
</feature>
<dbReference type="Gene3D" id="3.40.50.300">
    <property type="entry name" value="P-loop containing nucleotide triphosphate hydrolases"/>
    <property type="match status" value="1"/>
</dbReference>
<keyword evidence="8 10" id="KW-0342">GTP-binding</keyword>
<evidence type="ECO:0000256" key="1">
    <source>
        <dbReference type="ARBA" id="ARBA00004496"/>
    </source>
</evidence>
<dbReference type="FunFam" id="2.40.30.10:FF:000008">
    <property type="entry name" value="Translation initiation factor IF-2"/>
    <property type="match status" value="1"/>
</dbReference>
<evidence type="ECO:0000256" key="7">
    <source>
        <dbReference type="ARBA" id="ARBA00022917"/>
    </source>
</evidence>
<dbReference type="HAMAP" id="MF_00100_B">
    <property type="entry name" value="IF_2_B"/>
    <property type="match status" value="1"/>
</dbReference>
<feature type="binding site" evidence="10">
    <location>
        <begin position="238"/>
        <end position="245"/>
    </location>
    <ligand>
        <name>GTP</name>
        <dbReference type="ChEBI" id="CHEBI:37565"/>
    </ligand>
</feature>
<evidence type="ECO:0000256" key="13">
    <source>
        <dbReference type="SAM" id="MobiDB-lite"/>
    </source>
</evidence>
<evidence type="ECO:0000259" key="14">
    <source>
        <dbReference type="PROSITE" id="PS51722"/>
    </source>
</evidence>
<dbReference type="FunFam" id="3.40.50.10050:FF:000001">
    <property type="entry name" value="Translation initiation factor IF-2"/>
    <property type="match status" value="1"/>
</dbReference>
<evidence type="ECO:0000256" key="6">
    <source>
        <dbReference type="ARBA" id="ARBA00022741"/>
    </source>
</evidence>
<dbReference type="InterPro" id="IPR027417">
    <property type="entry name" value="P-loop_NTPase"/>
</dbReference>
<dbReference type="InterPro" id="IPR023115">
    <property type="entry name" value="TIF_IF2_dom3"/>
</dbReference>
<dbReference type="GO" id="GO:0003743">
    <property type="term" value="F:translation initiation factor activity"/>
    <property type="evidence" value="ECO:0007669"/>
    <property type="project" value="UniProtKB-UniRule"/>
</dbReference>
<evidence type="ECO:0000256" key="11">
    <source>
        <dbReference type="RuleBase" id="RU000644"/>
    </source>
</evidence>
<feature type="binding site" evidence="10">
    <location>
        <begin position="284"/>
        <end position="288"/>
    </location>
    <ligand>
        <name>GTP</name>
        <dbReference type="ChEBI" id="CHEBI:37565"/>
    </ligand>
</feature>
<dbReference type="GO" id="GO:0003924">
    <property type="term" value="F:GTPase activity"/>
    <property type="evidence" value="ECO:0007669"/>
    <property type="project" value="UniProtKB-UniRule"/>
</dbReference>
<dbReference type="InterPro" id="IPR005225">
    <property type="entry name" value="Small_GTP-bd"/>
</dbReference>
<keyword evidence="4 10" id="KW-0963">Cytoplasm</keyword>
<comment type="similarity">
    <text evidence="2 10 11">Belongs to the TRAFAC class translation factor GTPase superfamily. Classic translation factor GTPase family. IF-2 subfamily.</text>
</comment>
<evidence type="ECO:0000256" key="10">
    <source>
        <dbReference type="HAMAP-Rule" id="MF_00100"/>
    </source>
</evidence>
<dbReference type="PANTHER" id="PTHR43381:SF5">
    <property type="entry name" value="TR-TYPE G DOMAIN-CONTAINING PROTEIN"/>
    <property type="match status" value="1"/>
</dbReference>
<feature type="compositionally biased region" description="Low complexity" evidence="13">
    <location>
        <begin position="120"/>
        <end position="137"/>
    </location>
</feature>
<reference evidence="15" key="1">
    <citation type="submission" date="2020-07" db="EMBL/GenBank/DDBJ databases">
        <title>Huge and variable diversity of episymbiotic CPR bacteria and DPANN archaea in groundwater ecosystems.</title>
        <authorList>
            <person name="He C.Y."/>
            <person name="Keren R."/>
            <person name="Whittaker M."/>
            <person name="Farag I.F."/>
            <person name="Doudna J."/>
            <person name="Cate J.H.D."/>
            <person name="Banfield J.F."/>
        </authorList>
    </citation>
    <scope>NUCLEOTIDE SEQUENCE</scope>
    <source>
        <strain evidence="15">NC_groundwater_717_Ag_S-0.2um_59_8</strain>
    </source>
</reference>
<dbReference type="Pfam" id="PF22042">
    <property type="entry name" value="EF-G_D2"/>
    <property type="match status" value="1"/>
</dbReference>
<dbReference type="Gene3D" id="2.40.30.10">
    <property type="entry name" value="Translation factors"/>
    <property type="match status" value="2"/>
</dbReference>
<dbReference type="Gene3D" id="3.40.50.10050">
    <property type="entry name" value="Translation initiation factor IF- 2, domain 3"/>
    <property type="match status" value="1"/>
</dbReference>
<dbReference type="EMBL" id="JACPSX010000055">
    <property type="protein sequence ID" value="MBI3014109.1"/>
    <property type="molecule type" value="Genomic_DNA"/>
</dbReference>
<proteinExistence type="inferred from homology"/>
<dbReference type="PROSITE" id="PS01176">
    <property type="entry name" value="IF2"/>
    <property type="match status" value="1"/>
</dbReference>
<evidence type="ECO:0000256" key="5">
    <source>
        <dbReference type="ARBA" id="ARBA00022540"/>
    </source>
</evidence>
<evidence type="ECO:0000256" key="9">
    <source>
        <dbReference type="ARBA" id="ARBA00025162"/>
    </source>
</evidence>
<keyword evidence="5 10" id="KW-0396">Initiation factor</keyword>
<dbReference type="InterPro" id="IPR044145">
    <property type="entry name" value="IF2_II"/>
</dbReference>
<accession>A0A932LZS8</accession>
<dbReference type="Pfam" id="PF03144">
    <property type="entry name" value="GTP_EFTU_D2"/>
    <property type="match status" value="1"/>
</dbReference>
<organism evidence="15 16">
    <name type="scientific">Tectimicrobiota bacterium</name>
    <dbReference type="NCBI Taxonomy" id="2528274"/>
    <lineage>
        <taxon>Bacteria</taxon>
        <taxon>Pseudomonadati</taxon>
        <taxon>Nitrospinota/Tectimicrobiota group</taxon>
        <taxon>Candidatus Tectimicrobiota</taxon>
    </lineage>
</organism>
<comment type="function">
    <text evidence="9 10 11">One of the essential components for the initiation of protein synthesis. Protects formylmethionyl-tRNA from spontaneous hydrolysis and promotes its binding to the 30S ribosomal subunits. Also involved in the hydrolysis of GTP during the formation of the 70S ribosomal complex.</text>
</comment>
<dbReference type="Gene3D" id="1.10.10.2480">
    <property type="match status" value="1"/>
</dbReference>
<dbReference type="CDD" id="cd03692">
    <property type="entry name" value="mtIF2_IVc"/>
    <property type="match status" value="1"/>
</dbReference>
<dbReference type="InterPro" id="IPR006847">
    <property type="entry name" value="IF2_N"/>
</dbReference>
<dbReference type="InterPro" id="IPR000178">
    <property type="entry name" value="TF_IF2_bacterial-like"/>
</dbReference>
<dbReference type="SUPFAM" id="SSF50447">
    <property type="entry name" value="Translation proteins"/>
    <property type="match status" value="2"/>
</dbReference>
<feature type="region of interest" description="Disordered" evidence="13">
    <location>
        <begin position="55"/>
        <end position="99"/>
    </location>
</feature>
<evidence type="ECO:0000256" key="4">
    <source>
        <dbReference type="ARBA" id="ARBA00022490"/>
    </source>
</evidence>
<feature type="binding site" evidence="10">
    <location>
        <begin position="338"/>
        <end position="341"/>
    </location>
    <ligand>
        <name>GTP</name>
        <dbReference type="ChEBI" id="CHEBI:37565"/>
    </ligand>
</feature>
<dbReference type="InterPro" id="IPR053905">
    <property type="entry name" value="EF-G-like_DII"/>
</dbReference>
<evidence type="ECO:0000313" key="16">
    <source>
        <dbReference type="Proteomes" id="UP000741360"/>
    </source>
</evidence>
<evidence type="ECO:0000256" key="12">
    <source>
        <dbReference type="RuleBase" id="RU000645"/>
    </source>
</evidence>
<dbReference type="FunFam" id="3.40.50.300:FF:000019">
    <property type="entry name" value="Translation initiation factor IF-2"/>
    <property type="match status" value="1"/>
</dbReference>
<dbReference type="GO" id="GO:0005525">
    <property type="term" value="F:GTP binding"/>
    <property type="evidence" value="ECO:0007669"/>
    <property type="project" value="UniProtKB-KW"/>
</dbReference>
<dbReference type="SUPFAM" id="SSF52156">
    <property type="entry name" value="Initiation factor IF2/eIF5b, domain 3"/>
    <property type="match status" value="1"/>
</dbReference>
<keyword evidence="6 10" id="KW-0547">Nucleotide-binding</keyword>
<comment type="subcellular location">
    <subcellularLocation>
        <location evidence="1 10 12">Cytoplasm</location>
    </subcellularLocation>
</comment>
<dbReference type="PANTHER" id="PTHR43381">
    <property type="entry name" value="TRANSLATION INITIATION FACTOR IF-2-RELATED"/>
    <property type="match status" value="1"/>
</dbReference>
<gene>
    <name evidence="10 15" type="primary">infB</name>
    <name evidence="15" type="ORF">HYY65_03365</name>
</gene>
<dbReference type="InterPro" id="IPR036925">
    <property type="entry name" value="TIF_IF2_dom3_sf"/>
</dbReference>
<dbReference type="PROSITE" id="PS51722">
    <property type="entry name" value="G_TR_2"/>
    <property type="match status" value="1"/>
</dbReference>
<dbReference type="PRINTS" id="PR00449">
    <property type="entry name" value="RASTRNSFRMNG"/>
</dbReference>
<dbReference type="InterPro" id="IPR000795">
    <property type="entry name" value="T_Tr_GTP-bd_dom"/>
</dbReference>
<dbReference type="CDD" id="cd01887">
    <property type="entry name" value="IF2_eIF5B"/>
    <property type="match status" value="1"/>
</dbReference>
<sequence>MSNVRVHELAKNLGMTSKDLIGLLAKEGIPAKSHMSALDPETVELIVALLKEEKTPTAAPPAQAEPAVSKKTKAAVKKKGDSLQAAAAPTEPAVSKEPAPGVIPKSLHAEVSPTSVEAPVEVPEEVTPQPAPAEAPVSAVGREPAEAGKIIRIGEAITVKELSERLSLKPQEVIKKLIEMKVMASINQLLDVEAARSISEKFGFRVEGPAPGEEGGEVEDVEELARLEPRAPVVTIMGHVDHGKTSLLDAIRKTNVTGGEAGGITQHIGAYEVQTDGRKVTFLDTPGHEAFTAMRSRGAQVTDIVVLVVAADDGVMPQTREAIAHARAAKVPIVVAVNKIDKPGANPERVRQQLSEEGLVAEAWGGDTIYVEVSAKKSLGIENLLEMILLQADILELKANPHRPAKGVIIDSKLDRGRGPVATVLVQSGTLRVGDPFVTGTHFGKVRALLNYRGQKIDVGGPSTPVEVLGLSGVPSAGDSFKVVSDDRKARQIAAALLQKQRDKERTRMTRVTLEDLFAQIQQGAVKELNIVLKADVQGSVEAISDALEKLSTAEVRLKVIHGDAGGITETDVTLALASNAIIIGFSVRPTPQAHQLADREQVDVRLYTVIYEVVNDIRAAMEGLLEPTMKEKVLGRAEVREVYIISRVGTVAGCVVSDGLIPRGSEARLVRDNVIVYEGKVGSLRRFKEDVREVAAGYECGIGLEKFNDIKVGDVIEAFAYEAVARKL</sequence>
<dbReference type="Proteomes" id="UP000741360">
    <property type="component" value="Unassembled WGS sequence"/>
</dbReference>
<evidence type="ECO:0000256" key="8">
    <source>
        <dbReference type="ARBA" id="ARBA00023134"/>
    </source>
</evidence>
<dbReference type="FunFam" id="2.40.30.10:FF:000054">
    <property type="entry name" value="Translation initiation factor IF-2"/>
    <property type="match status" value="1"/>
</dbReference>
<dbReference type="NCBIfam" id="TIGR00487">
    <property type="entry name" value="IF-2"/>
    <property type="match status" value="1"/>
</dbReference>
<dbReference type="InterPro" id="IPR015760">
    <property type="entry name" value="TIF_IF2"/>
</dbReference>
<dbReference type="InterPro" id="IPR009000">
    <property type="entry name" value="Transl_B-barrel_sf"/>
</dbReference>
<dbReference type="Pfam" id="PF00009">
    <property type="entry name" value="GTP_EFTU"/>
    <property type="match status" value="1"/>
</dbReference>
<dbReference type="InterPro" id="IPR004161">
    <property type="entry name" value="EFTu-like_2"/>
</dbReference>
<protein>
    <recommendedName>
        <fullName evidence="3 10">Translation initiation factor IF-2</fullName>
    </recommendedName>
</protein>
<dbReference type="CDD" id="cd03702">
    <property type="entry name" value="IF2_mtIF2_II"/>
    <property type="match status" value="1"/>
</dbReference>
<comment type="caution">
    <text evidence="15">The sequence shown here is derived from an EMBL/GenBank/DDBJ whole genome shotgun (WGS) entry which is preliminary data.</text>
</comment>
<feature type="compositionally biased region" description="Low complexity" evidence="13">
    <location>
        <begin position="56"/>
        <end position="69"/>
    </location>
</feature>
<name>A0A932LZS8_UNCTE</name>
<dbReference type="GO" id="GO:0005829">
    <property type="term" value="C:cytosol"/>
    <property type="evidence" value="ECO:0007669"/>
    <property type="project" value="TreeGrafter"/>
</dbReference>
<keyword evidence="7 10" id="KW-0648">Protein biosynthesis</keyword>
<evidence type="ECO:0000256" key="3">
    <source>
        <dbReference type="ARBA" id="ARBA00020675"/>
    </source>
</evidence>
<dbReference type="AlphaFoldDB" id="A0A932LZS8"/>
<dbReference type="Pfam" id="PF11987">
    <property type="entry name" value="IF-2"/>
    <property type="match status" value="1"/>
</dbReference>
<dbReference type="NCBIfam" id="TIGR00231">
    <property type="entry name" value="small_GTP"/>
    <property type="match status" value="1"/>
</dbReference>
<feature type="region of interest" description="G-domain" evidence="10">
    <location>
        <begin position="232"/>
        <end position="380"/>
    </location>
</feature>
<evidence type="ECO:0000313" key="15">
    <source>
        <dbReference type="EMBL" id="MBI3014109.1"/>
    </source>
</evidence>